<name>A0A420XRU4_9ACTN</name>
<dbReference type="InterPro" id="IPR041916">
    <property type="entry name" value="Anti_sigma_zinc_sf"/>
</dbReference>
<sequence>MSEPTIRDDVHALLGAYILDALVDDERAAFDRHLEACADCRSELPGMRAAAARLGATAYVSPPERLRAAVMAEVRRTRQLPPVTEVSSLEERRRTRLGARLLSVAAALLLVVAGGLGVAATVQHRRAEDRAAQLAAIEQLITSPESRRTAIVPGGGTAVVSTAGSAALVEMSGVAAPPAGKTYELWLVPHSGDPRPAGLMPGGQGKAFVADTSDLRALAVTVEPSGGSKRPTTDPFLTVPV</sequence>
<dbReference type="PANTHER" id="PTHR37461">
    <property type="entry name" value="ANTI-SIGMA-K FACTOR RSKA"/>
    <property type="match status" value="1"/>
</dbReference>
<evidence type="ECO:0000259" key="12">
    <source>
        <dbReference type="Pfam" id="PF10099"/>
    </source>
</evidence>
<evidence type="ECO:0000313" key="15">
    <source>
        <dbReference type="Proteomes" id="UP000281955"/>
    </source>
</evidence>
<dbReference type="OrthoDB" id="153510at2"/>
<reference evidence="14 15" key="1">
    <citation type="submission" date="2018-10" db="EMBL/GenBank/DDBJ databases">
        <title>Genomic Encyclopedia of Archaeal and Bacterial Type Strains, Phase II (KMG-II): from individual species to whole genera.</title>
        <authorList>
            <person name="Goeker M."/>
        </authorList>
    </citation>
    <scope>NUCLEOTIDE SEQUENCE [LARGE SCALE GENOMIC DNA]</scope>
    <source>
        <strain evidence="14 15">RP-AC37</strain>
    </source>
</reference>
<dbReference type="GO" id="GO:0016989">
    <property type="term" value="F:sigma factor antagonist activity"/>
    <property type="evidence" value="ECO:0007669"/>
    <property type="project" value="TreeGrafter"/>
</dbReference>
<feature type="domain" description="Putative zinc-finger" evidence="13">
    <location>
        <begin position="8"/>
        <end position="41"/>
    </location>
</feature>
<accession>A0A420XRU4</accession>
<evidence type="ECO:0000256" key="10">
    <source>
        <dbReference type="ARBA" id="ARBA00030803"/>
    </source>
</evidence>
<dbReference type="InterPro" id="IPR027383">
    <property type="entry name" value="Znf_put"/>
</dbReference>
<dbReference type="InParanoid" id="A0A420XRU4"/>
<organism evidence="14 15">
    <name type="scientific">Motilibacter peucedani</name>
    <dbReference type="NCBI Taxonomy" id="598650"/>
    <lineage>
        <taxon>Bacteria</taxon>
        <taxon>Bacillati</taxon>
        <taxon>Actinomycetota</taxon>
        <taxon>Actinomycetes</taxon>
        <taxon>Motilibacterales</taxon>
        <taxon>Motilibacteraceae</taxon>
        <taxon>Motilibacter</taxon>
    </lineage>
</organism>
<feature type="transmembrane region" description="Helical" evidence="11">
    <location>
        <begin position="101"/>
        <end position="122"/>
    </location>
</feature>
<keyword evidence="6" id="KW-0805">Transcription regulation</keyword>
<keyword evidence="5 11" id="KW-1133">Transmembrane helix</keyword>
<evidence type="ECO:0000256" key="2">
    <source>
        <dbReference type="ARBA" id="ARBA00004236"/>
    </source>
</evidence>
<dbReference type="GO" id="GO:0006417">
    <property type="term" value="P:regulation of translation"/>
    <property type="evidence" value="ECO:0007669"/>
    <property type="project" value="TreeGrafter"/>
</dbReference>
<evidence type="ECO:0000256" key="8">
    <source>
        <dbReference type="ARBA" id="ARBA00023163"/>
    </source>
</evidence>
<comment type="caution">
    <text evidence="14">The sequence shown here is derived from an EMBL/GenBank/DDBJ whole genome shotgun (WGS) entry which is preliminary data.</text>
</comment>
<dbReference type="RefSeq" id="WP_121192636.1">
    <property type="nucleotide sequence ID" value="NZ_RBWV01000010.1"/>
</dbReference>
<dbReference type="InterPro" id="IPR051474">
    <property type="entry name" value="Anti-sigma-K/W_factor"/>
</dbReference>
<evidence type="ECO:0000256" key="1">
    <source>
        <dbReference type="ARBA" id="ARBA00004167"/>
    </source>
</evidence>
<evidence type="ECO:0000259" key="13">
    <source>
        <dbReference type="Pfam" id="PF13490"/>
    </source>
</evidence>
<evidence type="ECO:0000256" key="11">
    <source>
        <dbReference type="SAM" id="Phobius"/>
    </source>
</evidence>
<keyword evidence="7 11" id="KW-0472">Membrane</keyword>
<gene>
    <name evidence="14" type="ORF">CLV35_1310</name>
</gene>
<dbReference type="Gene3D" id="1.10.10.1320">
    <property type="entry name" value="Anti-sigma factor, zinc-finger domain"/>
    <property type="match status" value="1"/>
</dbReference>
<dbReference type="Pfam" id="PF13490">
    <property type="entry name" value="zf-HC2"/>
    <property type="match status" value="1"/>
</dbReference>
<evidence type="ECO:0000256" key="6">
    <source>
        <dbReference type="ARBA" id="ARBA00023015"/>
    </source>
</evidence>
<keyword evidence="8" id="KW-0804">Transcription</keyword>
<feature type="domain" description="Anti-sigma K factor RskA C-terminal" evidence="12">
    <location>
        <begin position="102"/>
        <end position="235"/>
    </location>
</feature>
<evidence type="ECO:0000256" key="5">
    <source>
        <dbReference type="ARBA" id="ARBA00022989"/>
    </source>
</evidence>
<dbReference type="InterPro" id="IPR018764">
    <property type="entry name" value="RskA_C"/>
</dbReference>
<dbReference type="Pfam" id="PF10099">
    <property type="entry name" value="RskA_C"/>
    <property type="match status" value="1"/>
</dbReference>
<evidence type="ECO:0000256" key="7">
    <source>
        <dbReference type="ARBA" id="ARBA00023136"/>
    </source>
</evidence>
<evidence type="ECO:0000256" key="3">
    <source>
        <dbReference type="ARBA" id="ARBA00022475"/>
    </source>
</evidence>
<dbReference type="GO" id="GO:0005886">
    <property type="term" value="C:plasma membrane"/>
    <property type="evidence" value="ECO:0007669"/>
    <property type="project" value="UniProtKB-SubCell"/>
</dbReference>
<dbReference type="Proteomes" id="UP000281955">
    <property type="component" value="Unassembled WGS sequence"/>
</dbReference>
<keyword evidence="3" id="KW-1003">Cell membrane</keyword>
<evidence type="ECO:0000256" key="9">
    <source>
        <dbReference type="ARBA" id="ARBA00029829"/>
    </source>
</evidence>
<keyword evidence="15" id="KW-1185">Reference proteome</keyword>
<dbReference type="PANTHER" id="PTHR37461:SF1">
    <property type="entry name" value="ANTI-SIGMA-K FACTOR RSKA"/>
    <property type="match status" value="1"/>
</dbReference>
<dbReference type="AlphaFoldDB" id="A0A420XRU4"/>
<dbReference type="EMBL" id="RBWV01000010">
    <property type="protein sequence ID" value="RKS77616.1"/>
    <property type="molecule type" value="Genomic_DNA"/>
</dbReference>
<evidence type="ECO:0000313" key="14">
    <source>
        <dbReference type="EMBL" id="RKS77616.1"/>
    </source>
</evidence>
<proteinExistence type="predicted"/>
<keyword evidence="4 11" id="KW-0812">Transmembrane</keyword>
<protein>
    <recommendedName>
        <fullName evidence="10">Regulator of SigK</fullName>
    </recommendedName>
    <alternativeName>
        <fullName evidence="9">Sigma-K anti-sigma factor RskA</fullName>
    </alternativeName>
</protein>
<evidence type="ECO:0000256" key="4">
    <source>
        <dbReference type="ARBA" id="ARBA00022692"/>
    </source>
</evidence>
<comment type="subcellular location">
    <subcellularLocation>
        <location evidence="2">Cell membrane</location>
    </subcellularLocation>
    <subcellularLocation>
        <location evidence="1">Membrane</location>
        <topology evidence="1">Single-pass membrane protein</topology>
    </subcellularLocation>
</comment>